<accession>A0ABQ9ISI1</accession>
<dbReference type="EMBL" id="JAPWTJ010002878">
    <property type="protein sequence ID" value="KAJ8964179.1"/>
    <property type="molecule type" value="Genomic_DNA"/>
</dbReference>
<organism evidence="1 2">
    <name type="scientific">Molorchus minor</name>
    <dbReference type="NCBI Taxonomy" id="1323400"/>
    <lineage>
        <taxon>Eukaryota</taxon>
        <taxon>Metazoa</taxon>
        <taxon>Ecdysozoa</taxon>
        <taxon>Arthropoda</taxon>
        <taxon>Hexapoda</taxon>
        <taxon>Insecta</taxon>
        <taxon>Pterygota</taxon>
        <taxon>Neoptera</taxon>
        <taxon>Endopterygota</taxon>
        <taxon>Coleoptera</taxon>
        <taxon>Polyphaga</taxon>
        <taxon>Cucujiformia</taxon>
        <taxon>Chrysomeloidea</taxon>
        <taxon>Cerambycidae</taxon>
        <taxon>Lamiinae</taxon>
        <taxon>Monochamini</taxon>
        <taxon>Molorchus</taxon>
    </lineage>
</organism>
<evidence type="ECO:0000313" key="1">
    <source>
        <dbReference type="EMBL" id="KAJ8964179.1"/>
    </source>
</evidence>
<reference evidence="1" key="1">
    <citation type="journal article" date="2023" name="Insect Mol. Biol.">
        <title>Genome sequencing provides insights into the evolution of gene families encoding plant cell wall-degrading enzymes in longhorned beetles.</title>
        <authorList>
            <person name="Shin N.R."/>
            <person name="Okamura Y."/>
            <person name="Kirsch R."/>
            <person name="Pauchet Y."/>
        </authorList>
    </citation>
    <scope>NUCLEOTIDE SEQUENCE</scope>
    <source>
        <strain evidence="1">MMC_N1</strain>
    </source>
</reference>
<comment type="caution">
    <text evidence="1">The sequence shown here is derived from an EMBL/GenBank/DDBJ whole genome shotgun (WGS) entry which is preliminary data.</text>
</comment>
<keyword evidence="2" id="KW-1185">Reference proteome</keyword>
<dbReference type="Proteomes" id="UP001162164">
    <property type="component" value="Unassembled WGS sequence"/>
</dbReference>
<evidence type="ECO:0000313" key="2">
    <source>
        <dbReference type="Proteomes" id="UP001162164"/>
    </source>
</evidence>
<proteinExistence type="predicted"/>
<name>A0ABQ9ISI1_9CUCU</name>
<sequence>MRYINIWKTACAFREPKKIGTKNYFNSSGSCSSRTVPRFDIVMSFIGGALTALSCSSYHHCFI</sequence>
<gene>
    <name evidence="1" type="ORF">NQ317_009271</name>
</gene>
<protein>
    <submittedName>
        <fullName evidence="1">Uncharacterized protein</fullName>
    </submittedName>
</protein>